<proteinExistence type="predicted"/>
<reference evidence="2" key="1">
    <citation type="journal article" date="2012" name="Science">
        <title>The Paleozoic origin of enzymatic lignin decomposition reconstructed from 31 fungal genomes.</title>
        <authorList>
            <person name="Floudas D."/>
            <person name="Binder M."/>
            <person name="Riley R."/>
            <person name="Barry K."/>
            <person name="Blanchette R.A."/>
            <person name="Henrissat B."/>
            <person name="Martinez A.T."/>
            <person name="Otillar R."/>
            <person name="Spatafora J.W."/>
            <person name="Yadav J.S."/>
            <person name="Aerts A."/>
            <person name="Benoit I."/>
            <person name="Boyd A."/>
            <person name="Carlson A."/>
            <person name="Copeland A."/>
            <person name="Coutinho P.M."/>
            <person name="de Vries R.P."/>
            <person name="Ferreira P."/>
            <person name="Findley K."/>
            <person name="Foster B."/>
            <person name="Gaskell J."/>
            <person name="Glotzer D."/>
            <person name="Gorecki P."/>
            <person name="Heitman J."/>
            <person name="Hesse C."/>
            <person name="Hori C."/>
            <person name="Igarashi K."/>
            <person name="Jurgens J.A."/>
            <person name="Kallen N."/>
            <person name="Kersten P."/>
            <person name="Kohler A."/>
            <person name="Kuees U."/>
            <person name="Kumar T.K.A."/>
            <person name="Kuo A."/>
            <person name="LaButti K."/>
            <person name="Larrondo L.F."/>
            <person name="Lindquist E."/>
            <person name="Ling A."/>
            <person name="Lombard V."/>
            <person name="Lucas S."/>
            <person name="Lundell T."/>
            <person name="Martin R."/>
            <person name="McLaughlin D.J."/>
            <person name="Morgenstern I."/>
            <person name="Morin E."/>
            <person name="Murat C."/>
            <person name="Nagy L.G."/>
            <person name="Nolan M."/>
            <person name="Ohm R.A."/>
            <person name="Patyshakuliyeva A."/>
            <person name="Rokas A."/>
            <person name="Ruiz-Duenas F.J."/>
            <person name="Sabat G."/>
            <person name="Salamov A."/>
            <person name="Samejima M."/>
            <person name="Schmutz J."/>
            <person name="Slot J.C."/>
            <person name="St John F."/>
            <person name="Stenlid J."/>
            <person name="Sun H."/>
            <person name="Sun S."/>
            <person name="Syed K."/>
            <person name="Tsang A."/>
            <person name="Wiebenga A."/>
            <person name="Young D."/>
            <person name="Pisabarro A."/>
            <person name="Eastwood D.C."/>
            <person name="Martin F."/>
            <person name="Cullen D."/>
            <person name="Grigoriev I.V."/>
            <person name="Hibbett D.S."/>
        </authorList>
    </citation>
    <scope>NUCLEOTIDE SEQUENCE [LARGE SCALE GENOMIC DNA]</scope>
    <source>
        <strain evidence="2">TFB10046</strain>
    </source>
</reference>
<dbReference type="FunCoup" id="J0D8W4">
    <property type="interactions" value="18"/>
</dbReference>
<accession>J0D8W4</accession>
<dbReference type="eggNOG" id="ENOG502RXS0">
    <property type="taxonomic scope" value="Eukaryota"/>
</dbReference>
<dbReference type="KEGG" id="adl:AURDEDRAFT_117149"/>
<evidence type="ECO:0000313" key="1">
    <source>
        <dbReference type="EMBL" id="EJD36149.1"/>
    </source>
</evidence>
<protein>
    <submittedName>
        <fullName evidence="1">Phosphatase activator</fullName>
    </submittedName>
</protein>
<dbReference type="AlphaFoldDB" id="J0D8W4"/>
<organism evidence="1 2">
    <name type="scientific">Auricularia subglabra (strain TFB-10046 / SS5)</name>
    <name type="common">White-rot fungus</name>
    <name type="synonym">Auricularia delicata (strain TFB10046)</name>
    <dbReference type="NCBI Taxonomy" id="717982"/>
    <lineage>
        <taxon>Eukaryota</taxon>
        <taxon>Fungi</taxon>
        <taxon>Dikarya</taxon>
        <taxon>Basidiomycota</taxon>
        <taxon>Agaricomycotina</taxon>
        <taxon>Agaricomycetes</taxon>
        <taxon>Auriculariales</taxon>
        <taxon>Auriculariaceae</taxon>
        <taxon>Auricularia</taxon>
    </lineage>
</organism>
<gene>
    <name evidence="1" type="ORF">AURDEDRAFT_117149</name>
</gene>
<dbReference type="Gene3D" id="3.30.710.10">
    <property type="entry name" value="Potassium Channel Kv1.1, Chain A"/>
    <property type="match status" value="1"/>
</dbReference>
<dbReference type="EMBL" id="JH687869">
    <property type="protein sequence ID" value="EJD36149.1"/>
    <property type="molecule type" value="Genomic_DNA"/>
</dbReference>
<keyword evidence="2" id="KW-1185">Reference proteome</keyword>
<dbReference type="Proteomes" id="UP000006514">
    <property type="component" value="Unassembled WGS sequence"/>
</dbReference>
<sequence length="328" mass="36477">MATVSASQSPITSVSPTMTVPTIGVQPQLLSRLHLELRGRRFSVDRETIMNLPESVLLCLFPNGLVLSRQSAAFTDGGEHEEDEEIYAVDFDPDCLNFVLSFFRNSQDTFYGTGTHPGLYAAQQHLNDTVPASDFAPSAQNPLLSRQAIIVLREELEYFAIPTGDKSAGTDPSGLPNARLLAIKRACGQKLLEKRSIFTALQRNVNKENNVAEQHLIDMLCMSGFDREDTWGYRALEPSRCCISSIALVLLKTGIVHPAEPAPGQERGQVTVDYVQMSTAQKLLLFWRKPARKCWWDGVDVDIAGPGEQPHIVKLWARRVWTLELSLI</sequence>
<dbReference type="InterPro" id="IPR011333">
    <property type="entry name" value="SKP1/BTB/POZ_sf"/>
</dbReference>
<dbReference type="InParanoid" id="J0D8W4"/>
<name>J0D8W4_AURST</name>
<evidence type="ECO:0000313" key="2">
    <source>
        <dbReference type="Proteomes" id="UP000006514"/>
    </source>
</evidence>
<dbReference type="SUPFAM" id="SSF54695">
    <property type="entry name" value="POZ domain"/>
    <property type="match status" value="1"/>
</dbReference>
<dbReference type="OMA" id="RKCWWGE"/>
<dbReference type="OrthoDB" id="9451547at2759"/>